<dbReference type="Gene3D" id="1.10.150.130">
    <property type="match status" value="1"/>
</dbReference>
<accession>A0AAJ1WJF5</accession>
<protein>
    <submittedName>
        <fullName evidence="3">Integrase</fullName>
    </submittedName>
</protein>
<organism evidence="3 4">
    <name type="scientific">Oikeobacillus pervagus</name>
    <dbReference type="NCBI Taxonomy" id="1325931"/>
    <lineage>
        <taxon>Bacteria</taxon>
        <taxon>Bacillati</taxon>
        <taxon>Bacillota</taxon>
        <taxon>Bacilli</taxon>
        <taxon>Bacillales</taxon>
        <taxon>Bacillaceae</taxon>
        <taxon>Oikeobacillus</taxon>
    </lineage>
</organism>
<dbReference type="GO" id="GO:0003677">
    <property type="term" value="F:DNA binding"/>
    <property type="evidence" value="ECO:0007669"/>
    <property type="project" value="UniProtKB-KW"/>
</dbReference>
<name>A0AAJ1WJF5_9BACI</name>
<keyword evidence="1" id="KW-0238">DNA-binding</keyword>
<dbReference type="GO" id="GO:0006310">
    <property type="term" value="P:DNA recombination"/>
    <property type="evidence" value="ECO:0007669"/>
    <property type="project" value="UniProtKB-KW"/>
</dbReference>
<dbReference type="AlphaFoldDB" id="A0AAJ1WJF5"/>
<keyword evidence="4" id="KW-1185">Reference proteome</keyword>
<evidence type="ECO:0000313" key="4">
    <source>
        <dbReference type="Proteomes" id="UP001237207"/>
    </source>
</evidence>
<dbReference type="EMBL" id="JAUSUC010000003">
    <property type="protein sequence ID" value="MDQ0214066.1"/>
    <property type="molecule type" value="Genomic_DNA"/>
</dbReference>
<sequence>MENLINFKFVVKENEIEEFIDNKIVKKRVVNIGLYNKISKITIPHPITDFIRRRYEYQGVSVNTVKAPAHVLCRFLNYIIDRISAEDEEFIQLVHEGIGGLKLIHGSRYITYLTNTGLKRSTVFYYENYIKEFYLFLKEQSLLNEDIDFSYYQDPKGNWLKYSPFQSSSLGTKYPSRTHNNNKFIKLKDFGPNRNKLVIEFLEEAKDVAPEIAFALCLQFFGGLRRGEVVNITRADLDIKFRKSLSVQIRDNRSILFSHLKDTSAENPKRLNYLETHLAKQMILDSDLLWDYYEAHMKDLDIKLKSGFLKNPMILLYDKNGMAMSGRVYEKRFKKVKRSFLSKLSKSAGREDDYMFLKDSYWSTHIGRGIFTSFLLDMDLSILQIAIARGDTNIESALDYVDAKTTIHYIDELQNELHNAPIEEFGSIDQTNYKNKWLNGGATGVRKIR</sequence>
<dbReference type="Gene3D" id="1.10.443.10">
    <property type="entry name" value="Intergrase catalytic core"/>
    <property type="match status" value="1"/>
</dbReference>
<dbReference type="Proteomes" id="UP001237207">
    <property type="component" value="Unassembled WGS sequence"/>
</dbReference>
<evidence type="ECO:0000313" key="3">
    <source>
        <dbReference type="EMBL" id="MDQ0214066.1"/>
    </source>
</evidence>
<gene>
    <name evidence="3" type="ORF">J2S13_000461</name>
</gene>
<evidence type="ECO:0000256" key="1">
    <source>
        <dbReference type="ARBA" id="ARBA00023125"/>
    </source>
</evidence>
<dbReference type="InterPro" id="IPR011010">
    <property type="entry name" value="DNA_brk_join_enz"/>
</dbReference>
<dbReference type="InterPro" id="IPR010998">
    <property type="entry name" value="Integrase_recombinase_N"/>
</dbReference>
<dbReference type="SUPFAM" id="SSF56349">
    <property type="entry name" value="DNA breaking-rejoining enzymes"/>
    <property type="match status" value="1"/>
</dbReference>
<dbReference type="RefSeq" id="WP_307256068.1">
    <property type="nucleotide sequence ID" value="NZ_JAUSUC010000003.1"/>
</dbReference>
<dbReference type="InterPro" id="IPR013762">
    <property type="entry name" value="Integrase-like_cat_sf"/>
</dbReference>
<reference evidence="3" key="1">
    <citation type="submission" date="2023-07" db="EMBL/GenBank/DDBJ databases">
        <title>Genomic Encyclopedia of Type Strains, Phase IV (KMG-IV): sequencing the most valuable type-strain genomes for metagenomic binning, comparative biology and taxonomic classification.</title>
        <authorList>
            <person name="Goeker M."/>
        </authorList>
    </citation>
    <scope>NUCLEOTIDE SEQUENCE</scope>
    <source>
        <strain evidence="3">DSM 23947</strain>
    </source>
</reference>
<dbReference type="GO" id="GO:0015074">
    <property type="term" value="P:DNA integration"/>
    <property type="evidence" value="ECO:0007669"/>
    <property type="project" value="InterPro"/>
</dbReference>
<proteinExistence type="predicted"/>
<comment type="caution">
    <text evidence="3">The sequence shown here is derived from an EMBL/GenBank/DDBJ whole genome shotgun (WGS) entry which is preliminary data.</text>
</comment>
<keyword evidence="2" id="KW-0233">DNA recombination</keyword>
<evidence type="ECO:0000256" key="2">
    <source>
        <dbReference type="ARBA" id="ARBA00023172"/>
    </source>
</evidence>